<dbReference type="InterPro" id="IPR015424">
    <property type="entry name" value="PyrdxlP-dep_Trfase"/>
</dbReference>
<gene>
    <name evidence="2" type="ORF">ACRE_046800</name>
</gene>
<sequence>MMTQHINLQLGWPSPSLFPASQLLDGASSVLQSEKKTAAALIYGPGCGYEPLRERIAAWLSTSYSTTTPISPERISVSNGASANLGNILSKFTEPGYTRRIWMVEPSYFLACPIFTDAGFEGRLRGVPEDEEGLDIAFLHDALRKVETEGGHPEVPQAKTASARYPKLYKHVIYAVPTFANPSGKTMSLRRREELVRLAREFDALVVTDDVYDVLRWPEGEDGDASKMPPIPPRIVDVDRVLDGGVKDEWGNAVSNGSFSKIIAPGVRTGWSEATPSFALAMSTLGATKSGGCPSHLSATFVEEMLSSGQLEAHIRDTLIPTYRSRYNTLFKAIDEHLVPLGFQVSIGNPYEYHPAGATNGHSQSAAAVAGGYFTYLTIPSDVALGAEDLAAKALDKYNLRFAHGAMMTVEGDAGSVERAGKGYGRGIRLCWAWHTDEEIVEGIRRLAALVKEVKRV</sequence>
<dbReference type="EMBL" id="JPKY01000047">
    <property type="protein sequence ID" value="KFH44533.1"/>
    <property type="molecule type" value="Genomic_DNA"/>
</dbReference>
<accession>A0A086T5A1</accession>
<dbReference type="Gene3D" id="3.90.1150.10">
    <property type="entry name" value="Aspartate Aminotransferase, domain 1"/>
    <property type="match status" value="1"/>
</dbReference>
<proteinExistence type="predicted"/>
<reference evidence="3" key="1">
    <citation type="journal article" date="2014" name="Genome Announc.">
        <title>Genome sequence and annotation of Acremonium chrysogenum, producer of the beta-lactam antibiotic cephalosporin C.</title>
        <authorList>
            <person name="Terfehr D."/>
            <person name="Dahlmann T.A."/>
            <person name="Specht T."/>
            <person name="Zadra I."/>
            <person name="Kuernsteiner H."/>
            <person name="Kueck U."/>
        </authorList>
    </citation>
    <scope>NUCLEOTIDE SEQUENCE [LARGE SCALE GENOMIC DNA]</scope>
    <source>
        <strain evidence="3">ATCC 11550 / CBS 779.69 / DSM 880 / IAM 14645 / JCM 23072 / IMI 49137</strain>
    </source>
</reference>
<dbReference type="Gene3D" id="3.40.640.10">
    <property type="entry name" value="Type I PLP-dependent aspartate aminotransferase-like (Major domain)"/>
    <property type="match status" value="1"/>
</dbReference>
<dbReference type="FunFam" id="3.40.640.10:FF:000080">
    <property type="entry name" value="Aminotransferase, putative"/>
    <property type="match status" value="1"/>
</dbReference>
<dbReference type="PANTHER" id="PTHR42858">
    <property type="entry name" value="AMINOTRANSFERASE"/>
    <property type="match status" value="1"/>
</dbReference>
<dbReference type="Proteomes" id="UP000029964">
    <property type="component" value="Unassembled WGS sequence"/>
</dbReference>
<dbReference type="HOGENOM" id="CLU_017584_0_6_1"/>
<dbReference type="OrthoDB" id="7042322at2759"/>
<comment type="caution">
    <text evidence="2">The sequence shown here is derived from an EMBL/GenBank/DDBJ whole genome shotgun (WGS) entry which is preliminary data.</text>
</comment>
<dbReference type="GO" id="GO:0030170">
    <property type="term" value="F:pyridoxal phosphate binding"/>
    <property type="evidence" value="ECO:0007669"/>
    <property type="project" value="InterPro"/>
</dbReference>
<feature type="domain" description="Aminotransferase class I/classII large" evidence="1">
    <location>
        <begin position="36"/>
        <end position="444"/>
    </location>
</feature>
<name>A0A086T5A1_HAPC1</name>
<dbReference type="InterPro" id="IPR004839">
    <property type="entry name" value="Aminotransferase_I/II_large"/>
</dbReference>
<evidence type="ECO:0000313" key="2">
    <source>
        <dbReference type="EMBL" id="KFH44533.1"/>
    </source>
</evidence>
<dbReference type="SUPFAM" id="SSF53383">
    <property type="entry name" value="PLP-dependent transferases"/>
    <property type="match status" value="1"/>
</dbReference>
<evidence type="ECO:0000259" key="1">
    <source>
        <dbReference type="Pfam" id="PF00155"/>
    </source>
</evidence>
<dbReference type="GO" id="GO:0047536">
    <property type="term" value="F:2-aminoadipate transaminase activity"/>
    <property type="evidence" value="ECO:0007669"/>
    <property type="project" value="TreeGrafter"/>
</dbReference>
<dbReference type="CDD" id="cd00609">
    <property type="entry name" value="AAT_like"/>
    <property type="match status" value="1"/>
</dbReference>
<dbReference type="STRING" id="857340.A0A086T5A1"/>
<dbReference type="PANTHER" id="PTHR42858:SF1">
    <property type="entry name" value="LD15494P"/>
    <property type="match status" value="1"/>
</dbReference>
<dbReference type="InterPro" id="IPR015421">
    <property type="entry name" value="PyrdxlP-dep_Trfase_major"/>
</dbReference>
<keyword evidence="3" id="KW-1185">Reference proteome</keyword>
<protein>
    <recommendedName>
        <fullName evidence="1">Aminotransferase class I/classII large domain-containing protein</fullName>
    </recommendedName>
</protein>
<evidence type="ECO:0000313" key="3">
    <source>
        <dbReference type="Proteomes" id="UP000029964"/>
    </source>
</evidence>
<dbReference type="Pfam" id="PF00155">
    <property type="entry name" value="Aminotran_1_2"/>
    <property type="match status" value="1"/>
</dbReference>
<dbReference type="InterPro" id="IPR015422">
    <property type="entry name" value="PyrdxlP-dep_Trfase_small"/>
</dbReference>
<organism evidence="2 3">
    <name type="scientific">Hapsidospora chrysogenum (strain ATCC 11550 / CBS 779.69 / DSM 880 / IAM 14645 / JCM 23072 / IMI 49137)</name>
    <name type="common">Acremonium chrysogenum</name>
    <dbReference type="NCBI Taxonomy" id="857340"/>
    <lineage>
        <taxon>Eukaryota</taxon>
        <taxon>Fungi</taxon>
        <taxon>Dikarya</taxon>
        <taxon>Ascomycota</taxon>
        <taxon>Pezizomycotina</taxon>
        <taxon>Sordariomycetes</taxon>
        <taxon>Hypocreomycetidae</taxon>
        <taxon>Hypocreales</taxon>
        <taxon>Bionectriaceae</taxon>
        <taxon>Hapsidospora</taxon>
    </lineage>
</organism>
<dbReference type="AlphaFoldDB" id="A0A086T5A1"/>